<protein>
    <submittedName>
        <fullName evidence="2">Uncharacterized protein</fullName>
    </submittedName>
</protein>
<keyword evidence="3" id="KW-1185">Reference proteome</keyword>
<dbReference type="Proteomes" id="UP001319861">
    <property type="component" value="Chromosome"/>
</dbReference>
<accession>A0ABN6FCX1</accession>
<evidence type="ECO:0000256" key="1">
    <source>
        <dbReference type="SAM" id="MobiDB-lite"/>
    </source>
</evidence>
<gene>
    <name evidence="2" type="ORF">SCMU_03950</name>
</gene>
<organism evidence="2 3">
    <name type="scientific">Sinomonas cyclohexanicum</name>
    <name type="common">Corynebacterium cyclohexanicum</name>
    <dbReference type="NCBI Taxonomy" id="322009"/>
    <lineage>
        <taxon>Bacteria</taxon>
        <taxon>Bacillati</taxon>
        <taxon>Actinomycetota</taxon>
        <taxon>Actinomycetes</taxon>
        <taxon>Micrococcales</taxon>
        <taxon>Micrococcaceae</taxon>
        <taxon>Sinomonas</taxon>
    </lineage>
</organism>
<sequence>MRDGDVQRQDRLAERGLASRECRLVVRAGVVELGKHDGARHPHALTLGPQGDGRGVDVLGGRDDEQGAVRGAEPGAELAHEVGVAGGVEQVDLDVAGHDRGERERHGALLVDGGGVGIADCGAVRDGAHAGDRAGRGQDRLEQDRLARPRVAHEGHVAD</sequence>
<feature type="region of interest" description="Disordered" evidence="1">
    <location>
        <begin position="127"/>
        <end position="159"/>
    </location>
</feature>
<evidence type="ECO:0000313" key="3">
    <source>
        <dbReference type="Proteomes" id="UP001319861"/>
    </source>
</evidence>
<dbReference type="EMBL" id="AP024525">
    <property type="protein sequence ID" value="BCT74553.1"/>
    <property type="molecule type" value="Genomic_DNA"/>
</dbReference>
<proteinExistence type="predicted"/>
<feature type="region of interest" description="Disordered" evidence="1">
    <location>
        <begin position="41"/>
        <end position="69"/>
    </location>
</feature>
<evidence type="ECO:0000313" key="2">
    <source>
        <dbReference type="EMBL" id="BCT74553.1"/>
    </source>
</evidence>
<name>A0ABN6FCX1_SINCY</name>
<reference evidence="2 3" key="1">
    <citation type="journal article" date="2021" name="J. Biosci. Bioeng.">
        <title>Identification and characterization of a chc gene cluster responsible for the aromatization pathway of cyclohexanecarboxylate degradation in Sinomonas cyclohexanicum ATCC 51369.</title>
        <authorList>
            <person name="Yamamoto T."/>
            <person name="Hasegawa Y."/>
            <person name="Lau P.C.K."/>
            <person name="Iwaki H."/>
        </authorList>
    </citation>
    <scope>NUCLEOTIDE SEQUENCE [LARGE SCALE GENOMIC DNA]</scope>
    <source>
        <strain evidence="2 3">ATCC 51369</strain>
    </source>
</reference>